<evidence type="ECO:0000313" key="2">
    <source>
        <dbReference type="Proteomes" id="UP000053732"/>
    </source>
</evidence>
<organism evidence="1 2">
    <name type="scientific">Penicillium camemberti (strain FM 013)</name>
    <dbReference type="NCBI Taxonomy" id="1429867"/>
    <lineage>
        <taxon>Eukaryota</taxon>
        <taxon>Fungi</taxon>
        <taxon>Dikarya</taxon>
        <taxon>Ascomycota</taxon>
        <taxon>Pezizomycotina</taxon>
        <taxon>Eurotiomycetes</taxon>
        <taxon>Eurotiomycetidae</taxon>
        <taxon>Eurotiales</taxon>
        <taxon>Aspergillaceae</taxon>
        <taxon>Penicillium</taxon>
    </lineage>
</organism>
<dbReference type="EMBL" id="HG793145">
    <property type="protein sequence ID" value="CRL24514.1"/>
    <property type="molecule type" value="Genomic_DNA"/>
</dbReference>
<reference evidence="1 2" key="1">
    <citation type="journal article" date="2014" name="Nat. Commun.">
        <title>Multiple recent horizontal transfers of a large genomic region in cheese making fungi.</title>
        <authorList>
            <person name="Cheeseman K."/>
            <person name="Ropars J."/>
            <person name="Renault P."/>
            <person name="Dupont J."/>
            <person name="Gouzy J."/>
            <person name="Branca A."/>
            <person name="Abraham A.L."/>
            <person name="Ceppi M."/>
            <person name="Conseiller E."/>
            <person name="Debuchy R."/>
            <person name="Malagnac F."/>
            <person name="Goarin A."/>
            <person name="Silar P."/>
            <person name="Lacoste S."/>
            <person name="Sallet E."/>
            <person name="Bensimon A."/>
            <person name="Giraud T."/>
            <person name="Brygoo Y."/>
        </authorList>
    </citation>
    <scope>NUCLEOTIDE SEQUENCE [LARGE SCALE GENOMIC DNA]</scope>
    <source>
        <strain evidence="2">FM 013</strain>
    </source>
</reference>
<keyword evidence="2" id="KW-1185">Reference proteome</keyword>
<proteinExistence type="predicted"/>
<gene>
    <name evidence="1" type="ORF">PCAMFM013_S012g000123</name>
</gene>
<protein>
    <submittedName>
        <fullName evidence="1">Str. FM013</fullName>
    </submittedName>
</protein>
<evidence type="ECO:0000313" key="1">
    <source>
        <dbReference type="EMBL" id="CRL24514.1"/>
    </source>
</evidence>
<accession>A0A0G4PE32</accession>
<name>A0A0G4PE32_PENC3</name>
<dbReference type="AlphaFoldDB" id="A0A0G4PE32"/>
<sequence length="133" mass="15794">MHQMPVFAPALEAEYTKIVQTVETQIETLTYKAWRRHEVIEQLEALCRELVFQANCDERQPRSHLRGYAQFQRFSMTLRLCLPEAILVLESDWTSYEINNRTFDWEREDVIEYTAACILKETLVAAQSTDWYL</sequence>
<dbReference type="Proteomes" id="UP000053732">
    <property type="component" value="Unassembled WGS sequence"/>
</dbReference>